<comment type="similarity">
    <text evidence="2">Belongs to the SusD family.</text>
</comment>
<evidence type="ECO:0000259" key="6">
    <source>
        <dbReference type="Pfam" id="PF07980"/>
    </source>
</evidence>
<organism evidence="8 9">
    <name type="scientific">Niastella vici</name>
    <dbReference type="NCBI Taxonomy" id="1703345"/>
    <lineage>
        <taxon>Bacteria</taxon>
        <taxon>Pseudomonadati</taxon>
        <taxon>Bacteroidota</taxon>
        <taxon>Chitinophagia</taxon>
        <taxon>Chitinophagales</taxon>
        <taxon>Chitinophagaceae</taxon>
        <taxon>Niastella</taxon>
    </lineage>
</organism>
<evidence type="ECO:0000259" key="7">
    <source>
        <dbReference type="Pfam" id="PF14322"/>
    </source>
</evidence>
<evidence type="ECO:0000313" key="8">
    <source>
        <dbReference type="EMBL" id="OQP56864.1"/>
    </source>
</evidence>
<protein>
    <recommendedName>
        <fullName evidence="10">Carbohydrate-binding protein SusD</fullName>
    </recommendedName>
</protein>
<dbReference type="Pfam" id="PF07980">
    <property type="entry name" value="SusD_RagB"/>
    <property type="match status" value="1"/>
</dbReference>
<dbReference type="PROSITE" id="PS51257">
    <property type="entry name" value="PROKAR_LIPOPROTEIN"/>
    <property type="match status" value="1"/>
</dbReference>
<dbReference type="InterPro" id="IPR033985">
    <property type="entry name" value="SusD-like_N"/>
</dbReference>
<evidence type="ECO:0000256" key="3">
    <source>
        <dbReference type="ARBA" id="ARBA00022729"/>
    </source>
</evidence>
<dbReference type="InterPro" id="IPR012944">
    <property type="entry name" value="SusD_RagB_dom"/>
</dbReference>
<name>A0A1V9FET2_9BACT</name>
<dbReference type="InterPro" id="IPR011990">
    <property type="entry name" value="TPR-like_helical_dom_sf"/>
</dbReference>
<dbReference type="EMBL" id="LVYD01000124">
    <property type="protein sequence ID" value="OQP56864.1"/>
    <property type="molecule type" value="Genomic_DNA"/>
</dbReference>
<feature type="domain" description="SusD-like N-terminal" evidence="7">
    <location>
        <begin position="24"/>
        <end position="217"/>
    </location>
</feature>
<reference evidence="8 9" key="1">
    <citation type="submission" date="2016-03" db="EMBL/GenBank/DDBJ databases">
        <title>Niastella vici sp. nov., isolated from farmland soil.</title>
        <authorList>
            <person name="Chen L."/>
            <person name="Wang D."/>
            <person name="Yang S."/>
            <person name="Wang G."/>
        </authorList>
    </citation>
    <scope>NUCLEOTIDE SEQUENCE [LARGE SCALE GENOMIC DNA]</scope>
    <source>
        <strain evidence="8 9">DJ57</strain>
    </source>
</reference>
<dbReference type="GO" id="GO:0009279">
    <property type="term" value="C:cell outer membrane"/>
    <property type="evidence" value="ECO:0007669"/>
    <property type="project" value="UniProtKB-SubCell"/>
</dbReference>
<sequence length="517" mass="57358">MKNINKSILFISILAFTGCAKDLLDKTPKDRLSPSTFYQNETQCKMALIGIYNAIQPNATPAHFYQFDYMSDNGYCQDAWQGSKEVGEWLTNTSSWAPYAKWTQDYTIIARANEFLQDIAKASVSDAIKSQMSAEAKFLRGYAYTDLITYFGDVPLITKVLALSEAYVSRTAKSDVLTQILTDFNDAAAALPTSYSGSDVGRATKGAALAYKARVLLYNKKYAEAAQAALDVINLKAYSLYPDYAGTFDENHENNVEVIFDIQYIPTTQSQPWPTAALSLSSWPTANVTADMINSYYMTNGLPITNASSGYNAQNPFVNRDPRLAASVVLPGSKFGSTTFIPALDQVPCGARPRKYASIGIADVNNNSLNTILMRYADIFLMRAEALIEAGSTDAEIYSLIDKVRARVSMPTVESVEGTGLSQSQLRAIVRHERRVEFYNEGTRYADMLRWQDVSLVHDVYGYDKSLLSDPSSSATWTFKLVKQETRSFDAAKGWLWPVPQGDIDINKNLLPNNPGY</sequence>
<keyword evidence="9" id="KW-1185">Reference proteome</keyword>
<evidence type="ECO:0000256" key="2">
    <source>
        <dbReference type="ARBA" id="ARBA00006275"/>
    </source>
</evidence>
<dbReference type="Gene3D" id="1.25.40.390">
    <property type="match status" value="1"/>
</dbReference>
<feature type="domain" description="RagB/SusD" evidence="6">
    <location>
        <begin position="276"/>
        <end position="517"/>
    </location>
</feature>
<proteinExistence type="inferred from homology"/>
<gene>
    <name evidence="8" type="ORF">A3860_09785</name>
</gene>
<evidence type="ECO:0000256" key="5">
    <source>
        <dbReference type="ARBA" id="ARBA00023237"/>
    </source>
</evidence>
<evidence type="ECO:0000256" key="4">
    <source>
        <dbReference type="ARBA" id="ARBA00023136"/>
    </source>
</evidence>
<evidence type="ECO:0000256" key="1">
    <source>
        <dbReference type="ARBA" id="ARBA00004442"/>
    </source>
</evidence>
<keyword evidence="5" id="KW-0998">Cell outer membrane</keyword>
<accession>A0A1V9FET2</accession>
<comment type="subcellular location">
    <subcellularLocation>
        <location evidence="1">Cell outer membrane</location>
    </subcellularLocation>
</comment>
<comment type="caution">
    <text evidence="8">The sequence shown here is derived from an EMBL/GenBank/DDBJ whole genome shotgun (WGS) entry which is preliminary data.</text>
</comment>
<keyword evidence="4" id="KW-0472">Membrane</keyword>
<dbReference type="AlphaFoldDB" id="A0A1V9FET2"/>
<dbReference type="OrthoDB" id="5694214at2"/>
<dbReference type="Proteomes" id="UP000192796">
    <property type="component" value="Unassembled WGS sequence"/>
</dbReference>
<keyword evidence="3" id="KW-0732">Signal</keyword>
<evidence type="ECO:0000313" key="9">
    <source>
        <dbReference type="Proteomes" id="UP000192796"/>
    </source>
</evidence>
<evidence type="ECO:0008006" key="10">
    <source>
        <dbReference type="Google" id="ProtNLM"/>
    </source>
</evidence>
<dbReference type="SUPFAM" id="SSF48452">
    <property type="entry name" value="TPR-like"/>
    <property type="match status" value="1"/>
</dbReference>
<dbReference type="Pfam" id="PF14322">
    <property type="entry name" value="SusD-like_3"/>
    <property type="match status" value="1"/>
</dbReference>
<dbReference type="CDD" id="cd08977">
    <property type="entry name" value="SusD"/>
    <property type="match status" value="1"/>
</dbReference>
<dbReference type="RefSeq" id="WP_081155827.1">
    <property type="nucleotide sequence ID" value="NZ_LVYD01000124.1"/>
</dbReference>
<dbReference type="STRING" id="1703345.A3860_09785"/>